<accession>A0ABV8GSM4</accession>
<organism evidence="1 2">
    <name type="scientific">Nonomuraea purpurea</name>
    <dbReference type="NCBI Taxonomy" id="1849276"/>
    <lineage>
        <taxon>Bacteria</taxon>
        <taxon>Bacillati</taxon>
        <taxon>Actinomycetota</taxon>
        <taxon>Actinomycetes</taxon>
        <taxon>Streptosporangiales</taxon>
        <taxon>Streptosporangiaceae</taxon>
        <taxon>Nonomuraea</taxon>
    </lineage>
</organism>
<evidence type="ECO:0000313" key="1">
    <source>
        <dbReference type="EMBL" id="MFC4015728.1"/>
    </source>
</evidence>
<protein>
    <submittedName>
        <fullName evidence="1">Uncharacterized protein</fullName>
    </submittedName>
</protein>
<name>A0ABV8GSM4_9ACTN</name>
<reference evidence="2" key="1">
    <citation type="journal article" date="2019" name="Int. J. Syst. Evol. Microbiol.">
        <title>The Global Catalogue of Microorganisms (GCM) 10K type strain sequencing project: providing services to taxonomists for standard genome sequencing and annotation.</title>
        <authorList>
            <consortium name="The Broad Institute Genomics Platform"/>
            <consortium name="The Broad Institute Genome Sequencing Center for Infectious Disease"/>
            <person name="Wu L."/>
            <person name="Ma J."/>
        </authorList>
    </citation>
    <scope>NUCLEOTIDE SEQUENCE [LARGE SCALE GENOMIC DNA]</scope>
    <source>
        <strain evidence="2">TBRC 1276</strain>
    </source>
</reference>
<dbReference type="Proteomes" id="UP001595851">
    <property type="component" value="Unassembled WGS sequence"/>
</dbReference>
<proteinExistence type="predicted"/>
<gene>
    <name evidence="1" type="ORF">ACFOY2_51550</name>
</gene>
<dbReference type="RefSeq" id="WP_379535535.1">
    <property type="nucleotide sequence ID" value="NZ_JBHSBI010000049.1"/>
</dbReference>
<evidence type="ECO:0000313" key="2">
    <source>
        <dbReference type="Proteomes" id="UP001595851"/>
    </source>
</evidence>
<dbReference type="EMBL" id="JBHSBI010000049">
    <property type="protein sequence ID" value="MFC4015728.1"/>
    <property type="molecule type" value="Genomic_DNA"/>
</dbReference>
<sequence>MALEQLIGHILDSGDVPILTGHELATHLAEIALPERAHDKPEIEEGLFPTP</sequence>
<comment type="caution">
    <text evidence="1">The sequence shown here is derived from an EMBL/GenBank/DDBJ whole genome shotgun (WGS) entry which is preliminary data.</text>
</comment>
<keyword evidence="2" id="KW-1185">Reference proteome</keyword>